<evidence type="ECO:0000256" key="2">
    <source>
        <dbReference type="SAM" id="MobiDB-lite"/>
    </source>
</evidence>
<dbReference type="AlphaFoldDB" id="A0AAE8SSA0"/>
<proteinExistence type="predicted"/>
<sequence length="189" mass="21114">MATETAPAPTGQENPPLITYAWMAVAVMAPIAMLMPPRRMDARFLILSGGFSLATDQLLKQYTGQGIYGRFTSRVNSVGSAFTPTLSERALETQRRLREEKARMEAGLSEEERRLLEQQRKKPTGLRGLFTADEGEDWKEKRLEAHRKGLEEGKGISDLIMEHVSDAFSKGDGKDGKEADEANKEKEKK</sequence>
<reference evidence="4" key="1">
    <citation type="submission" date="2018-03" db="EMBL/GenBank/DDBJ databases">
        <authorList>
            <person name="Guldener U."/>
        </authorList>
    </citation>
    <scope>NUCLEOTIDE SEQUENCE</scope>
</reference>
<keyword evidence="3" id="KW-1133">Transmembrane helix</keyword>
<evidence type="ECO:0000313" key="5">
    <source>
        <dbReference type="Proteomes" id="UP001187682"/>
    </source>
</evidence>
<evidence type="ECO:0000256" key="1">
    <source>
        <dbReference type="SAM" id="Coils"/>
    </source>
</evidence>
<keyword evidence="3" id="KW-0812">Transmembrane</keyword>
<evidence type="ECO:0000313" key="4">
    <source>
        <dbReference type="EMBL" id="SPN98920.1"/>
    </source>
</evidence>
<organism evidence="4 5">
    <name type="scientific">Cephalotrichum gorgonifer</name>
    <dbReference type="NCBI Taxonomy" id="2041049"/>
    <lineage>
        <taxon>Eukaryota</taxon>
        <taxon>Fungi</taxon>
        <taxon>Dikarya</taxon>
        <taxon>Ascomycota</taxon>
        <taxon>Pezizomycotina</taxon>
        <taxon>Sordariomycetes</taxon>
        <taxon>Hypocreomycetidae</taxon>
        <taxon>Microascales</taxon>
        <taxon>Microascaceae</taxon>
        <taxon>Cephalotrichum</taxon>
    </lineage>
</organism>
<comment type="caution">
    <text evidence="4">The sequence shown here is derived from an EMBL/GenBank/DDBJ whole genome shotgun (WGS) entry which is preliminary data.</text>
</comment>
<evidence type="ECO:0000256" key="3">
    <source>
        <dbReference type="SAM" id="Phobius"/>
    </source>
</evidence>
<protein>
    <recommendedName>
        <fullName evidence="6">Rhomboid family membrane protein</fullName>
    </recommendedName>
</protein>
<accession>A0AAE8SSA0</accession>
<keyword evidence="1" id="KW-0175">Coiled coil</keyword>
<keyword evidence="3" id="KW-0472">Membrane</keyword>
<feature type="coiled-coil region" evidence="1">
    <location>
        <begin position="94"/>
        <end position="121"/>
    </location>
</feature>
<gene>
    <name evidence="4" type="ORF">DNG_01959</name>
</gene>
<feature type="transmembrane region" description="Helical" evidence="3">
    <location>
        <begin position="17"/>
        <end position="35"/>
    </location>
</feature>
<dbReference type="EMBL" id="ONZQ02000002">
    <property type="protein sequence ID" value="SPN98920.1"/>
    <property type="molecule type" value="Genomic_DNA"/>
</dbReference>
<feature type="region of interest" description="Disordered" evidence="2">
    <location>
        <begin position="163"/>
        <end position="189"/>
    </location>
</feature>
<evidence type="ECO:0008006" key="6">
    <source>
        <dbReference type="Google" id="ProtNLM"/>
    </source>
</evidence>
<keyword evidence="5" id="KW-1185">Reference proteome</keyword>
<dbReference type="Proteomes" id="UP001187682">
    <property type="component" value="Unassembled WGS sequence"/>
</dbReference>
<name>A0AAE8SSA0_9PEZI</name>